<keyword evidence="3" id="KW-1185">Reference proteome</keyword>
<keyword evidence="1" id="KW-0472">Membrane</keyword>
<name>A0A1E5LFY4_9BACI</name>
<dbReference type="Proteomes" id="UP000095209">
    <property type="component" value="Unassembled WGS sequence"/>
</dbReference>
<comment type="caution">
    <text evidence="2">The sequence shown here is derived from an EMBL/GenBank/DDBJ whole genome shotgun (WGS) entry which is preliminary data.</text>
</comment>
<dbReference type="STRING" id="1305675.BFG57_14090"/>
<sequence length="156" mass="17347">MQYHTHLAFGAAAGAVVLHYIPQISVEHHLLYSFGILVGSLLPDIDHPNSKISNAIPVLGKAVSKTVGHRTFFHSLIFIVMLFFLYRTNISNDFVTGLILGVTSHIIGDMFTVRGVYLFYPIKKSVRSPLTFRTGGFIEQVLFLVFIGVFYSMVGV</sequence>
<keyword evidence="1" id="KW-0812">Transmembrane</keyword>
<feature type="transmembrane region" description="Helical" evidence="1">
    <location>
        <begin position="71"/>
        <end position="88"/>
    </location>
</feature>
<dbReference type="EMBL" id="MJEH01000019">
    <property type="protein sequence ID" value="OEH92989.1"/>
    <property type="molecule type" value="Genomic_DNA"/>
</dbReference>
<proteinExistence type="predicted"/>
<reference evidence="2 3" key="1">
    <citation type="submission" date="2016-08" db="EMBL/GenBank/DDBJ databases">
        <title>Genome of Bacillus solimangrovi GH2-4.</title>
        <authorList>
            <person name="Lim S."/>
            <person name="Kim B.-C."/>
        </authorList>
    </citation>
    <scope>NUCLEOTIDE SEQUENCE [LARGE SCALE GENOMIC DNA]</scope>
    <source>
        <strain evidence="2 3">GH2-4</strain>
    </source>
</reference>
<dbReference type="InterPro" id="IPR007404">
    <property type="entry name" value="YdjM-like"/>
</dbReference>
<evidence type="ECO:0000256" key="1">
    <source>
        <dbReference type="SAM" id="Phobius"/>
    </source>
</evidence>
<dbReference type="AlphaFoldDB" id="A0A1E5LFY4"/>
<accession>A0A1E5LFY4</accession>
<dbReference type="Pfam" id="PF04307">
    <property type="entry name" value="YdjM"/>
    <property type="match status" value="1"/>
</dbReference>
<evidence type="ECO:0000313" key="2">
    <source>
        <dbReference type="EMBL" id="OEH92989.1"/>
    </source>
</evidence>
<gene>
    <name evidence="2" type="ORF">BFG57_14090</name>
</gene>
<dbReference type="RefSeq" id="WP_069716980.1">
    <property type="nucleotide sequence ID" value="NZ_MJEH01000019.1"/>
</dbReference>
<feature type="transmembrane region" description="Helical" evidence="1">
    <location>
        <begin position="132"/>
        <end position="154"/>
    </location>
</feature>
<keyword evidence="1" id="KW-1133">Transmembrane helix</keyword>
<evidence type="ECO:0008006" key="4">
    <source>
        <dbReference type="Google" id="ProtNLM"/>
    </source>
</evidence>
<organism evidence="2 3">
    <name type="scientific">Bacillus solimangrovi</name>
    <dbReference type="NCBI Taxonomy" id="1305675"/>
    <lineage>
        <taxon>Bacteria</taxon>
        <taxon>Bacillati</taxon>
        <taxon>Bacillota</taxon>
        <taxon>Bacilli</taxon>
        <taxon>Bacillales</taxon>
        <taxon>Bacillaceae</taxon>
        <taxon>Bacillus</taxon>
    </lineage>
</organism>
<dbReference type="PANTHER" id="PTHR35531:SF1">
    <property type="entry name" value="INNER MEMBRANE PROTEIN YBCI-RELATED"/>
    <property type="match status" value="1"/>
</dbReference>
<feature type="transmembrane region" description="Helical" evidence="1">
    <location>
        <begin position="94"/>
        <end position="120"/>
    </location>
</feature>
<dbReference type="PANTHER" id="PTHR35531">
    <property type="entry name" value="INNER MEMBRANE PROTEIN YBCI-RELATED"/>
    <property type="match status" value="1"/>
</dbReference>
<evidence type="ECO:0000313" key="3">
    <source>
        <dbReference type="Proteomes" id="UP000095209"/>
    </source>
</evidence>
<protein>
    <recommendedName>
        <fullName evidence="4">Hydrolase</fullName>
    </recommendedName>
</protein>